<dbReference type="GO" id="GO:0008641">
    <property type="term" value="F:ubiquitin-like modifier activating enzyme activity"/>
    <property type="evidence" value="ECO:0007669"/>
    <property type="project" value="InterPro"/>
</dbReference>
<feature type="domain" description="THIF-type NAD/FAD binding fold" evidence="2">
    <location>
        <begin position="158"/>
        <end position="379"/>
    </location>
</feature>
<accession>A0A1K2FCK3</accession>
<dbReference type="EMBL" id="FPJO01000055">
    <property type="protein sequence ID" value="SFY44904.1"/>
    <property type="molecule type" value="Genomic_DNA"/>
</dbReference>
<dbReference type="GO" id="GO:0016779">
    <property type="term" value="F:nucleotidyltransferase activity"/>
    <property type="evidence" value="ECO:0007669"/>
    <property type="project" value="UniProtKB-KW"/>
</dbReference>
<evidence type="ECO:0000259" key="2">
    <source>
        <dbReference type="Pfam" id="PF00899"/>
    </source>
</evidence>
<reference evidence="3 4" key="1">
    <citation type="submission" date="2016-11" db="EMBL/GenBank/DDBJ databases">
        <authorList>
            <person name="Jaros S."/>
            <person name="Januszkiewicz K."/>
            <person name="Wedrychowicz H."/>
        </authorList>
    </citation>
    <scope>NUCLEOTIDE SEQUENCE [LARGE SCALE GENOMIC DNA]</scope>
    <source>
        <strain evidence="3 4">OK807</strain>
    </source>
</reference>
<dbReference type="Pfam" id="PF00899">
    <property type="entry name" value="ThiF"/>
    <property type="match status" value="1"/>
</dbReference>
<dbReference type="InterPro" id="IPR045886">
    <property type="entry name" value="ThiF/MoeB/HesA"/>
</dbReference>
<keyword evidence="3" id="KW-0808">Transferase</keyword>
<dbReference type="PANTHER" id="PTHR10953">
    <property type="entry name" value="UBIQUITIN-ACTIVATING ENZYME E1"/>
    <property type="match status" value="1"/>
</dbReference>
<feature type="region of interest" description="Disordered" evidence="1">
    <location>
        <begin position="1"/>
        <end position="30"/>
    </location>
</feature>
<dbReference type="Proteomes" id="UP000181909">
    <property type="component" value="Unassembled WGS sequence"/>
</dbReference>
<dbReference type="Gene3D" id="3.40.50.720">
    <property type="entry name" value="NAD(P)-binding Rossmann-like Domain"/>
    <property type="match status" value="1"/>
</dbReference>
<proteinExistence type="predicted"/>
<dbReference type="PANTHER" id="PTHR10953:SF102">
    <property type="entry name" value="ADENYLYLTRANSFERASE AND SULFURTRANSFERASE MOCS3"/>
    <property type="match status" value="1"/>
</dbReference>
<dbReference type="RefSeq" id="WP_177328392.1">
    <property type="nucleotide sequence ID" value="NZ_CP108276.1"/>
</dbReference>
<dbReference type="InterPro" id="IPR035985">
    <property type="entry name" value="Ubiquitin-activating_enz"/>
</dbReference>
<dbReference type="SUPFAM" id="SSF69572">
    <property type="entry name" value="Activating enzymes of the ubiquitin-like proteins"/>
    <property type="match status" value="1"/>
</dbReference>
<evidence type="ECO:0000313" key="4">
    <source>
        <dbReference type="Proteomes" id="UP000181909"/>
    </source>
</evidence>
<keyword evidence="3" id="KW-0548">Nucleotidyltransferase</keyword>
<evidence type="ECO:0000256" key="1">
    <source>
        <dbReference type="SAM" id="MobiDB-lite"/>
    </source>
</evidence>
<protein>
    <submittedName>
        <fullName evidence="3">Molybdopterin or thiamine biosynthesis adenylyltransferase</fullName>
    </submittedName>
</protein>
<dbReference type="GO" id="GO:0008146">
    <property type="term" value="F:sulfotransferase activity"/>
    <property type="evidence" value="ECO:0007669"/>
    <property type="project" value="TreeGrafter"/>
</dbReference>
<name>A0A1K2FCK3_STRAR</name>
<organism evidence="3 4">
    <name type="scientific">Streptomyces atratus</name>
    <dbReference type="NCBI Taxonomy" id="1893"/>
    <lineage>
        <taxon>Bacteria</taxon>
        <taxon>Bacillati</taxon>
        <taxon>Actinomycetota</taxon>
        <taxon>Actinomycetes</taxon>
        <taxon>Kitasatosporales</taxon>
        <taxon>Streptomycetaceae</taxon>
        <taxon>Streptomyces</taxon>
    </lineage>
</organism>
<dbReference type="GO" id="GO:0005829">
    <property type="term" value="C:cytosol"/>
    <property type="evidence" value="ECO:0007669"/>
    <property type="project" value="TreeGrafter"/>
</dbReference>
<gene>
    <name evidence="3" type="ORF">SAMN02787144_10559</name>
</gene>
<sequence>MTATPVAPASPRFGPAGRNTAPHAVPEGQDGMHWQFSNQLEMLELGDGSLFFDSIYADHRVVARPPEILRRILRMIENDKPTLCQIASGVAEDAPDTVLARIERLLKPFMRAGILVPLRDGTRPAWADDALVERFSTQLDWLVTLATGPQDHWDFFGRLRQAHVAVIGLGGAGSLLAQSLTAAGIGRLTIIDGDTVEPSNLLRQILYNPDQSGRSKAGCLAEQLERFSTHTDYRVLDRYVHNKQDVLDCIDGADFVAVCADAPRFVLNRWIDAACKENRTPYLSAFAGSVGPLYRPGAPGCFSCFEHRLREDLGERHDLLVDALAAKRSWRYPAFVSGPLTVAHLMATEIVLHLTGAAPPSTADGIVRFQHPHTVLEPFLGHPSCDCASGQSQPSVDPVAT</sequence>
<dbReference type="GO" id="GO:0004792">
    <property type="term" value="F:thiosulfate-cyanide sulfurtransferase activity"/>
    <property type="evidence" value="ECO:0007669"/>
    <property type="project" value="TreeGrafter"/>
</dbReference>
<evidence type="ECO:0000313" key="3">
    <source>
        <dbReference type="EMBL" id="SFY44904.1"/>
    </source>
</evidence>
<dbReference type="InterPro" id="IPR000594">
    <property type="entry name" value="ThiF_NAD_FAD-bd"/>
</dbReference>
<dbReference type="AlphaFoldDB" id="A0A1K2FCK3"/>
<dbReference type="STRING" id="1893.SAMN02787144_10559"/>